<dbReference type="Pfam" id="PF13377">
    <property type="entry name" value="Peripla_BP_3"/>
    <property type="match status" value="1"/>
</dbReference>
<evidence type="ECO:0000256" key="1">
    <source>
        <dbReference type="ARBA" id="ARBA00023015"/>
    </source>
</evidence>
<reference evidence="6" key="1">
    <citation type="journal article" date="2019" name="Int. J. Syst. Evol. Microbiol.">
        <title>The Global Catalogue of Microorganisms (GCM) 10K type strain sequencing project: providing services to taxonomists for standard genome sequencing and annotation.</title>
        <authorList>
            <consortium name="The Broad Institute Genomics Platform"/>
            <consortium name="The Broad Institute Genome Sequencing Center for Infectious Disease"/>
            <person name="Wu L."/>
            <person name="Ma J."/>
        </authorList>
    </citation>
    <scope>NUCLEOTIDE SEQUENCE [LARGE SCALE GENOMIC DNA]</scope>
    <source>
        <strain evidence="6">CECT 7956</strain>
    </source>
</reference>
<comment type="caution">
    <text evidence="5">The sequence shown here is derived from an EMBL/GenBank/DDBJ whole genome shotgun (WGS) entry which is preliminary data.</text>
</comment>
<dbReference type="PANTHER" id="PTHR30146">
    <property type="entry name" value="LACI-RELATED TRANSCRIPTIONAL REPRESSOR"/>
    <property type="match status" value="1"/>
</dbReference>
<dbReference type="SUPFAM" id="SSF47413">
    <property type="entry name" value="lambda repressor-like DNA-binding domains"/>
    <property type="match status" value="1"/>
</dbReference>
<dbReference type="PANTHER" id="PTHR30146:SF109">
    <property type="entry name" value="HTH-TYPE TRANSCRIPTIONAL REGULATOR GALS"/>
    <property type="match status" value="1"/>
</dbReference>
<dbReference type="Gene3D" id="3.40.50.2300">
    <property type="match status" value="2"/>
</dbReference>
<keyword evidence="6" id="KW-1185">Reference proteome</keyword>
<dbReference type="InterPro" id="IPR046335">
    <property type="entry name" value="LacI/GalR-like_sensor"/>
</dbReference>
<keyword evidence="1" id="KW-0805">Transcription regulation</keyword>
<keyword evidence="3" id="KW-0804">Transcription</keyword>
<organism evidence="5 6">
    <name type="scientific">Lacihabitans lacunae</name>
    <dbReference type="NCBI Taxonomy" id="1028214"/>
    <lineage>
        <taxon>Bacteria</taxon>
        <taxon>Pseudomonadati</taxon>
        <taxon>Bacteroidota</taxon>
        <taxon>Cytophagia</taxon>
        <taxon>Cytophagales</taxon>
        <taxon>Leadbetterellaceae</taxon>
        <taxon>Lacihabitans</taxon>
    </lineage>
</organism>
<evidence type="ECO:0000256" key="2">
    <source>
        <dbReference type="ARBA" id="ARBA00023125"/>
    </source>
</evidence>
<dbReference type="EMBL" id="JBHRYQ010000001">
    <property type="protein sequence ID" value="MFC3812297.1"/>
    <property type="molecule type" value="Genomic_DNA"/>
</dbReference>
<sequence length="341" mass="38818">MNQNITIKDIARKFKCSPSTVSRALNNNALINIETRKTIQEYAQKMGYEKNTISLSLLQKSTKTIGVIIPSISHSHETLMINGIQSVINKMGYMLNFGITNEKHQLEKEHLKRFMANRVDAIFVSVAFETSKLGDFSHFKDIQKRNVPLIFIDRNVHLEESISFTVNDFKGAYLATKHLIDLGRKKIAHIKGPEGLNVSEMRLMGYLKCLKDHNIEINPNFIKQADFDIESALLPTSQLFESENKPDAIFCSNDYVCLGAMKVLQEKNLRIPEDVAIIGFDNCPISEFFYPPLSSIERKSFLLGEQAASFLTDQLSDMDNRVKDYRTVFNPELIIRKSTVS</sequence>
<dbReference type="CDD" id="cd06267">
    <property type="entry name" value="PBP1_LacI_sugar_binding-like"/>
    <property type="match status" value="1"/>
</dbReference>
<accession>A0ABV7YZL6</accession>
<dbReference type="GO" id="GO:0003677">
    <property type="term" value="F:DNA binding"/>
    <property type="evidence" value="ECO:0007669"/>
    <property type="project" value="UniProtKB-KW"/>
</dbReference>
<gene>
    <name evidence="5" type="ORF">ACFOOI_16665</name>
</gene>
<proteinExistence type="predicted"/>
<dbReference type="PROSITE" id="PS50932">
    <property type="entry name" value="HTH_LACI_2"/>
    <property type="match status" value="1"/>
</dbReference>
<dbReference type="Proteomes" id="UP001595616">
    <property type="component" value="Unassembled WGS sequence"/>
</dbReference>
<dbReference type="SMART" id="SM00354">
    <property type="entry name" value="HTH_LACI"/>
    <property type="match status" value="1"/>
</dbReference>
<evidence type="ECO:0000259" key="4">
    <source>
        <dbReference type="PROSITE" id="PS50932"/>
    </source>
</evidence>
<dbReference type="InterPro" id="IPR010982">
    <property type="entry name" value="Lambda_DNA-bd_dom_sf"/>
</dbReference>
<feature type="domain" description="HTH lacI-type" evidence="4">
    <location>
        <begin position="5"/>
        <end position="59"/>
    </location>
</feature>
<dbReference type="CDD" id="cd01392">
    <property type="entry name" value="HTH_LacI"/>
    <property type="match status" value="1"/>
</dbReference>
<dbReference type="Gene3D" id="1.10.260.40">
    <property type="entry name" value="lambda repressor-like DNA-binding domains"/>
    <property type="match status" value="1"/>
</dbReference>
<evidence type="ECO:0000313" key="6">
    <source>
        <dbReference type="Proteomes" id="UP001595616"/>
    </source>
</evidence>
<dbReference type="InterPro" id="IPR028082">
    <property type="entry name" value="Peripla_BP_I"/>
</dbReference>
<dbReference type="RefSeq" id="WP_379839162.1">
    <property type="nucleotide sequence ID" value="NZ_JBHRYQ010000001.1"/>
</dbReference>
<evidence type="ECO:0000256" key="3">
    <source>
        <dbReference type="ARBA" id="ARBA00023163"/>
    </source>
</evidence>
<dbReference type="Pfam" id="PF00356">
    <property type="entry name" value="LacI"/>
    <property type="match status" value="1"/>
</dbReference>
<keyword evidence="2 5" id="KW-0238">DNA-binding</keyword>
<name>A0ABV7YZL6_9BACT</name>
<dbReference type="SUPFAM" id="SSF53822">
    <property type="entry name" value="Periplasmic binding protein-like I"/>
    <property type="match status" value="1"/>
</dbReference>
<dbReference type="InterPro" id="IPR000843">
    <property type="entry name" value="HTH_LacI"/>
</dbReference>
<evidence type="ECO:0000313" key="5">
    <source>
        <dbReference type="EMBL" id="MFC3812297.1"/>
    </source>
</evidence>
<protein>
    <submittedName>
        <fullName evidence="5">LacI family DNA-binding transcriptional regulator</fullName>
    </submittedName>
</protein>